<dbReference type="NCBIfam" id="NF045774">
    <property type="entry name" value="cytochro_C551"/>
    <property type="match status" value="1"/>
</dbReference>
<accession>A0A3D8GTQ4</accession>
<feature type="signal peptide" evidence="8">
    <location>
        <begin position="1"/>
        <end position="17"/>
    </location>
</feature>
<dbReference type="PANTHER" id="PTHR37823">
    <property type="entry name" value="CYTOCHROME C-553-LIKE"/>
    <property type="match status" value="1"/>
</dbReference>
<evidence type="ECO:0000256" key="2">
    <source>
        <dbReference type="ARBA" id="ARBA00022617"/>
    </source>
</evidence>
<dbReference type="Gene3D" id="1.10.760.10">
    <property type="entry name" value="Cytochrome c-like domain"/>
    <property type="match status" value="1"/>
</dbReference>
<dbReference type="GO" id="GO:0020037">
    <property type="term" value="F:heme binding"/>
    <property type="evidence" value="ECO:0007669"/>
    <property type="project" value="InterPro"/>
</dbReference>
<evidence type="ECO:0000256" key="4">
    <source>
        <dbReference type="ARBA" id="ARBA00022982"/>
    </source>
</evidence>
<dbReference type="AlphaFoldDB" id="A0A3D8GTQ4"/>
<evidence type="ECO:0000256" key="5">
    <source>
        <dbReference type="ARBA" id="ARBA00023004"/>
    </source>
</evidence>
<dbReference type="Proteomes" id="UP000257144">
    <property type="component" value="Unassembled WGS sequence"/>
</dbReference>
<keyword evidence="8" id="KW-0732">Signal</keyword>
<dbReference type="GO" id="GO:0009055">
    <property type="term" value="F:electron transfer activity"/>
    <property type="evidence" value="ECO:0007669"/>
    <property type="project" value="InterPro"/>
</dbReference>
<keyword evidence="4" id="KW-0249">Electron transport</keyword>
<dbReference type="PANTHER" id="PTHR37823:SF4">
    <property type="entry name" value="MENAQUINOL-CYTOCHROME C REDUCTASE CYTOCHROME B_C SUBUNIT"/>
    <property type="match status" value="1"/>
</dbReference>
<sequence>MKKKLLALLMGASMVLAACGGGGGDKDSASAGDPEKMYNQKCSGCHGGDLKGGAGPDLTKVGSKYSKDEIEKIIVDGKGGGMPAGLYKGEEASKVAEWLSEKK</sequence>
<keyword evidence="11" id="KW-1185">Reference proteome</keyword>
<name>A0A3D8GTQ4_9BACI</name>
<dbReference type="PROSITE" id="PS51007">
    <property type="entry name" value="CYTC"/>
    <property type="match status" value="1"/>
</dbReference>
<keyword evidence="3 7" id="KW-0479">Metal-binding</keyword>
<evidence type="ECO:0000256" key="6">
    <source>
        <dbReference type="PIRSR" id="PIRSR000025-1"/>
    </source>
</evidence>
<feature type="domain" description="Cytochrome c" evidence="9">
    <location>
        <begin position="29"/>
        <end position="103"/>
    </location>
</feature>
<comment type="caution">
    <text evidence="10">The sequence shown here is derived from an EMBL/GenBank/DDBJ whole genome shotgun (WGS) entry which is preliminary data.</text>
</comment>
<dbReference type="EMBL" id="QNQT01000002">
    <property type="protein sequence ID" value="RDU37611.1"/>
    <property type="molecule type" value="Genomic_DNA"/>
</dbReference>
<dbReference type="Pfam" id="PF13442">
    <property type="entry name" value="Cytochrome_CBB3"/>
    <property type="match status" value="1"/>
</dbReference>
<dbReference type="InterPro" id="IPR012218">
    <property type="entry name" value="Cyt_c_BACSU-c550-type"/>
</dbReference>
<evidence type="ECO:0000256" key="7">
    <source>
        <dbReference type="PIRSR" id="PIRSR000025-2"/>
    </source>
</evidence>
<dbReference type="OrthoDB" id="7933886at2"/>
<evidence type="ECO:0000259" key="9">
    <source>
        <dbReference type="PROSITE" id="PS51007"/>
    </source>
</evidence>
<reference evidence="10 11" key="1">
    <citation type="submission" date="2018-07" db="EMBL/GenBank/DDBJ databases">
        <title>Bacillus sp. YLB-04 draft genome sequence.</title>
        <authorList>
            <person name="Yu L."/>
            <person name="Tang X."/>
        </authorList>
    </citation>
    <scope>NUCLEOTIDE SEQUENCE [LARGE SCALE GENOMIC DNA]</scope>
    <source>
        <strain evidence="10 11">YLB-04</strain>
    </source>
</reference>
<evidence type="ECO:0000313" key="11">
    <source>
        <dbReference type="Proteomes" id="UP000257144"/>
    </source>
</evidence>
<evidence type="ECO:0000256" key="8">
    <source>
        <dbReference type="SAM" id="SignalP"/>
    </source>
</evidence>
<dbReference type="InterPro" id="IPR009056">
    <property type="entry name" value="Cyt_c-like_dom"/>
</dbReference>
<feature type="binding site" description="covalent" evidence="6">
    <location>
        <position position="45"/>
    </location>
    <ligand>
        <name>heme c</name>
        <dbReference type="ChEBI" id="CHEBI:61717"/>
    </ligand>
</feature>
<evidence type="ECO:0000256" key="1">
    <source>
        <dbReference type="ARBA" id="ARBA00022448"/>
    </source>
</evidence>
<dbReference type="GO" id="GO:0005506">
    <property type="term" value="F:iron ion binding"/>
    <property type="evidence" value="ECO:0007669"/>
    <property type="project" value="InterPro"/>
</dbReference>
<feature type="chain" id="PRO_5017812041" evidence="8">
    <location>
        <begin position="18"/>
        <end position="103"/>
    </location>
</feature>
<dbReference type="SUPFAM" id="SSF46626">
    <property type="entry name" value="Cytochrome c"/>
    <property type="match status" value="1"/>
</dbReference>
<keyword evidence="5 7" id="KW-0408">Iron</keyword>
<comment type="PTM">
    <text evidence="6">Binds 1 heme c group covalently per subunit.</text>
</comment>
<keyword evidence="1" id="KW-0813">Transport</keyword>
<dbReference type="PIRSF" id="PIRSF000025">
    <property type="entry name" value="Cytc_Bsub_c550"/>
    <property type="match status" value="1"/>
</dbReference>
<proteinExistence type="predicted"/>
<protein>
    <submittedName>
        <fullName evidence="10">Cytochrome c</fullName>
    </submittedName>
</protein>
<dbReference type="InterPro" id="IPR054782">
    <property type="entry name" value="Cytochro_C551"/>
</dbReference>
<dbReference type="InterPro" id="IPR051811">
    <property type="entry name" value="Cytochrome_c550/c551-like"/>
</dbReference>
<feature type="binding site" description="covalent" evidence="6">
    <location>
        <position position="42"/>
    </location>
    <ligand>
        <name>heme c</name>
        <dbReference type="ChEBI" id="CHEBI:61717"/>
    </ligand>
</feature>
<organism evidence="10 11">
    <name type="scientific">Neobacillus piezotolerans</name>
    <dbReference type="NCBI Taxonomy" id="2259171"/>
    <lineage>
        <taxon>Bacteria</taxon>
        <taxon>Bacillati</taxon>
        <taxon>Bacillota</taxon>
        <taxon>Bacilli</taxon>
        <taxon>Bacillales</taxon>
        <taxon>Bacillaceae</taxon>
        <taxon>Neobacillus</taxon>
    </lineage>
</organism>
<dbReference type="RefSeq" id="WP_115451282.1">
    <property type="nucleotide sequence ID" value="NZ_QNQT01000002.1"/>
</dbReference>
<evidence type="ECO:0000256" key="3">
    <source>
        <dbReference type="ARBA" id="ARBA00022723"/>
    </source>
</evidence>
<feature type="binding site" description="axial binding residue" evidence="7">
    <location>
        <position position="46"/>
    </location>
    <ligand>
        <name>heme c</name>
        <dbReference type="ChEBI" id="CHEBI:61717"/>
    </ligand>
    <ligandPart>
        <name>Fe</name>
        <dbReference type="ChEBI" id="CHEBI:18248"/>
    </ligandPart>
</feature>
<keyword evidence="2 6" id="KW-0349">Heme</keyword>
<evidence type="ECO:0000313" key="10">
    <source>
        <dbReference type="EMBL" id="RDU37611.1"/>
    </source>
</evidence>
<feature type="binding site" description="axial binding residue" evidence="7">
    <location>
        <position position="82"/>
    </location>
    <ligand>
        <name>heme c</name>
        <dbReference type="ChEBI" id="CHEBI:61717"/>
    </ligand>
    <ligandPart>
        <name>Fe</name>
        <dbReference type="ChEBI" id="CHEBI:18248"/>
    </ligandPart>
</feature>
<dbReference type="InterPro" id="IPR036909">
    <property type="entry name" value="Cyt_c-like_dom_sf"/>
</dbReference>
<dbReference type="PROSITE" id="PS51257">
    <property type="entry name" value="PROKAR_LIPOPROTEIN"/>
    <property type="match status" value="1"/>
</dbReference>
<dbReference type="GO" id="GO:0016020">
    <property type="term" value="C:membrane"/>
    <property type="evidence" value="ECO:0007669"/>
    <property type="project" value="InterPro"/>
</dbReference>
<gene>
    <name evidence="10" type="ORF">DRW41_07150</name>
</gene>